<dbReference type="Pfam" id="PF01527">
    <property type="entry name" value="HTH_Tnp_1"/>
    <property type="match status" value="1"/>
</dbReference>
<keyword evidence="2" id="KW-1185">Reference proteome</keyword>
<protein>
    <submittedName>
        <fullName evidence="1">Transposase</fullName>
    </submittedName>
</protein>
<dbReference type="InterPro" id="IPR009057">
    <property type="entry name" value="Homeodomain-like_sf"/>
</dbReference>
<dbReference type="SUPFAM" id="SSF46689">
    <property type="entry name" value="Homeodomain-like"/>
    <property type="match status" value="1"/>
</dbReference>
<dbReference type="EMBL" id="JAMZFW010000008">
    <property type="protein sequence ID" value="MCP1102232.1"/>
    <property type="molecule type" value="Genomic_DNA"/>
</dbReference>
<dbReference type="InterPro" id="IPR002514">
    <property type="entry name" value="Transposase_8"/>
</dbReference>
<dbReference type="RefSeq" id="WP_262066015.1">
    <property type="nucleotide sequence ID" value="NZ_JAMXOD010000008.1"/>
</dbReference>
<name>A0ABT1ECN3_9FIRM</name>
<dbReference type="Gene3D" id="1.10.10.60">
    <property type="entry name" value="Homeodomain-like"/>
    <property type="match status" value="1"/>
</dbReference>
<proteinExistence type="predicted"/>
<sequence>MAKNQKKYTQEFKQQLVDLYNTGNYSFPQLSSEYGVAKSTILNWVRSLSPIQVSETETISMKEYKALQKKMRDLEIENEILKKATAIFAKDR</sequence>
<dbReference type="Proteomes" id="UP001523566">
    <property type="component" value="Unassembled WGS sequence"/>
</dbReference>
<gene>
    <name evidence="1" type="ORF">NK125_07375</name>
</gene>
<evidence type="ECO:0000313" key="1">
    <source>
        <dbReference type="EMBL" id="MCP1102232.1"/>
    </source>
</evidence>
<evidence type="ECO:0000313" key="2">
    <source>
        <dbReference type="Proteomes" id="UP001523566"/>
    </source>
</evidence>
<organism evidence="1 2">
    <name type="scientific">Aequitasia blattaphilus</name>
    <dbReference type="NCBI Taxonomy" id="2949332"/>
    <lineage>
        <taxon>Bacteria</taxon>
        <taxon>Bacillati</taxon>
        <taxon>Bacillota</taxon>
        <taxon>Clostridia</taxon>
        <taxon>Lachnospirales</taxon>
        <taxon>Lachnospiraceae</taxon>
        <taxon>Aequitasia</taxon>
    </lineage>
</organism>
<comment type="caution">
    <text evidence="1">The sequence shown here is derived from an EMBL/GenBank/DDBJ whole genome shotgun (WGS) entry which is preliminary data.</text>
</comment>
<reference evidence="1 2" key="1">
    <citation type="journal article" date="2022" name="Genome Biol. Evol.">
        <title>Host diet, physiology and behaviors set the stage for Lachnospiraceae cladogenesis.</title>
        <authorList>
            <person name="Vera-Ponce De Leon A."/>
            <person name="Schneider M."/>
            <person name="Jahnes B.C."/>
            <person name="Sadowski V."/>
            <person name="Camuy-Velez L.A."/>
            <person name="Duan J."/>
            <person name="Sabree Z.L."/>
        </authorList>
    </citation>
    <scope>NUCLEOTIDE SEQUENCE [LARGE SCALE GENOMIC DNA]</scope>
    <source>
        <strain evidence="1 2">PAL113</strain>
    </source>
</reference>
<accession>A0ABT1ECN3</accession>